<organism evidence="2 3">
    <name type="scientific">Paenibacillus thailandensis</name>
    <dbReference type="NCBI Taxonomy" id="393250"/>
    <lineage>
        <taxon>Bacteria</taxon>
        <taxon>Bacillati</taxon>
        <taxon>Bacillota</taxon>
        <taxon>Bacilli</taxon>
        <taxon>Bacillales</taxon>
        <taxon>Paenibacillaceae</taxon>
        <taxon>Paenibacillus</taxon>
    </lineage>
</organism>
<dbReference type="EMBL" id="JBHUMY010000014">
    <property type="protein sequence ID" value="MFD2661492.1"/>
    <property type="molecule type" value="Genomic_DNA"/>
</dbReference>
<proteinExistence type="predicted"/>
<sequence>MDGQSKRASGSGPKWRKAAGIGSLMLLCLWTSGCRYTAAPADLLQQPSIASDKQQLVQAVEAALPAYGKLAIPLRGDETEAIRLVDYDRDGIDEAIASYYNEFNAPEMMLFEREDEEWRMKAVIEQPLARQLDWLDIEDLDGDGAVEMFVGWIGNGSFDSPSLLEVYRFGQNPVMNEEGQTVLKPVESMPYVYADAGDVNGDGQKELAVVTAGVGVDSGDGRSLKADYRLSLYKWSEGALAEMQSLPLSPDVNTYERVLIGRISERKSGIVVEASAGAHSSVTELYAWENGKLRRVPLEEQDQGMSWTPVRNRDIDGDGIIELAVVAEPPGNSGLPYAETLWITEWKRWDGKDGYVRVREEYSDYAYGFRFVVPDDWSGRYTLSRPAKDEGYAVVQFDYWNGESGSRAELATVYVVPQKDWEGYQAGRKEAGGRPLSVLETGGGLVYAVSLKEEAPEGLAAADREAYLAMLMTQEEAKRQLTLIRDDE</sequence>
<evidence type="ECO:0000256" key="1">
    <source>
        <dbReference type="ARBA" id="ARBA00022729"/>
    </source>
</evidence>
<keyword evidence="3" id="KW-1185">Reference proteome</keyword>
<dbReference type="RefSeq" id="WP_379274421.1">
    <property type="nucleotide sequence ID" value="NZ_JBHUGT010000023.1"/>
</dbReference>
<evidence type="ECO:0000313" key="3">
    <source>
        <dbReference type="Proteomes" id="UP001597493"/>
    </source>
</evidence>
<protein>
    <submittedName>
        <fullName evidence="2">FG-GAP repeat domain-containing protein</fullName>
    </submittedName>
</protein>
<gene>
    <name evidence="2" type="ORF">ACFSW5_14660</name>
</gene>
<dbReference type="SUPFAM" id="SSF69318">
    <property type="entry name" value="Integrin alpha N-terminal domain"/>
    <property type="match status" value="1"/>
</dbReference>
<accession>A0ABW5QYX4</accession>
<reference evidence="3" key="1">
    <citation type="journal article" date="2019" name="Int. J. Syst. Evol. Microbiol.">
        <title>The Global Catalogue of Microorganisms (GCM) 10K type strain sequencing project: providing services to taxonomists for standard genome sequencing and annotation.</title>
        <authorList>
            <consortium name="The Broad Institute Genomics Platform"/>
            <consortium name="The Broad Institute Genome Sequencing Center for Infectious Disease"/>
            <person name="Wu L."/>
            <person name="Ma J."/>
        </authorList>
    </citation>
    <scope>NUCLEOTIDE SEQUENCE [LARGE SCALE GENOMIC DNA]</scope>
    <source>
        <strain evidence="3">TISTR 1827</strain>
    </source>
</reference>
<dbReference type="Gene3D" id="2.130.10.130">
    <property type="entry name" value="Integrin alpha, N-terminal"/>
    <property type="match status" value="1"/>
</dbReference>
<evidence type="ECO:0000313" key="2">
    <source>
        <dbReference type="EMBL" id="MFD2661492.1"/>
    </source>
</evidence>
<dbReference type="InterPro" id="IPR028994">
    <property type="entry name" value="Integrin_alpha_N"/>
</dbReference>
<comment type="caution">
    <text evidence="2">The sequence shown here is derived from an EMBL/GenBank/DDBJ whole genome shotgun (WGS) entry which is preliminary data.</text>
</comment>
<dbReference type="Pfam" id="PF13517">
    <property type="entry name" value="FG-GAP_3"/>
    <property type="match status" value="1"/>
</dbReference>
<dbReference type="InterPro" id="IPR013517">
    <property type="entry name" value="FG-GAP"/>
</dbReference>
<keyword evidence="1" id="KW-0732">Signal</keyword>
<dbReference type="Proteomes" id="UP001597493">
    <property type="component" value="Unassembled WGS sequence"/>
</dbReference>
<name>A0ABW5QYX4_9BACL</name>
<dbReference type="PROSITE" id="PS51257">
    <property type="entry name" value="PROKAR_LIPOPROTEIN"/>
    <property type="match status" value="1"/>
</dbReference>